<accession>A0ABW6PMX0</accession>
<dbReference type="Pfam" id="PF19446">
    <property type="entry name" value="DUF5984"/>
    <property type="match status" value="1"/>
</dbReference>
<proteinExistence type="predicted"/>
<dbReference type="InterPro" id="IPR046026">
    <property type="entry name" value="DUF5984"/>
</dbReference>
<name>A0ABW6PMX0_9NOCA</name>
<organism evidence="1 2">
    <name type="scientific">Nocardia thailandica</name>
    <dbReference type="NCBI Taxonomy" id="257275"/>
    <lineage>
        <taxon>Bacteria</taxon>
        <taxon>Bacillati</taxon>
        <taxon>Actinomycetota</taxon>
        <taxon>Actinomycetes</taxon>
        <taxon>Mycobacteriales</taxon>
        <taxon>Nocardiaceae</taxon>
        <taxon>Nocardia</taxon>
    </lineage>
</organism>
<comment type="caution">
    <text evidence="1">The sequence shown here is derived from an EMBL/GenBank/DDBJ whole genome shotgun (WGS) entry which is preliminary data.</text>
</comment>
<evidence type="ECO:0000313" key="2">
    <source>
        <dbReference type="Proteomes" id="UP001601444"/>
    </source>
</evidence>
<gene>
    <name evidence="1" type="ORF">ACFYTF_12960</name>
</gene>
<dbReference type="RefSeq" id="WP_387700358.1">
    <property type="nucleotide sequence ID" value="NZ_JBIAMX010000006.1"/>
</dbReference>
<protein>
    <submittedName>
        <fullName evidence="1">DUF5984 family protein</fullName>
    </submittedName>
</protein>
<keyword evidence="2" id="KW-1185">Reference proteome</keyword>
<evidence type="ECO:0000313" key="1">
    <source>
        <dbReference type="EMBL" id="MFF0543734.1"/>
    </source>
</evidence>
<reference evidence="1 2" key="1">
    <citation type="submission" date="2024-10" db="EMBL/GenBank/DDBJ databases">
        <title>The Natural Products Discovery Center: Release of the First 8490 Sequenced Strains for Exploring Actinobacteria Biosynthetic Diversity.</title>
        <authorList>
            <person name="Kalkreuter E."/>
            <person name="Kautsar S.A."/>
            <person name="Yang D."/>
            <person name="Bader C.D."/>
            <person name="Teijaro C.N."/>
            <person name="Fluegel L."/>
            <person name="Davis C.M."/>
            <person name="Simpson J.R."/>
            <person name="Lauterbach L."/>
            <person name="Steele A.D."/>
            <person name="Gui C."/>
            <person name="Meng S."/>
            <person name="Li G."/>
            <person name="Viehrig K."/>
            <person name="Ye F."/>
            <person name="Su P."/>
            <person name="Kiefer A.F."/>
            <person name="Nichols A."/>
            <person name="Cepeda A.J."/>
            <person name="Yan W."/>
            <person name="Fan B."/>
            <person name="Jiang Y."/>
            <person name="Adhikari A."/>
            <person name="Zheng C.-J."/>
            <person name="Schuster L."/>
            <person name="Cowan T.M."/>
            <person name="Smanski M.J."/>
            <person name="Chevrette M.G."/>
            <person name="De Carvalho L.P.S."/>
            <person name="Shen B."/>
        </authorList>
    </citation>
    <scope>NUCLEOTIDE SEQUENCE [LARGE SCALE GENOMIC DNA]</scope>
    <source>
        <strain evidence="1 2">NPDC004045</strain>
    </source>
</reference>
<dbReference type="Proteomes" id="UP001601444">
    <property type="component" value="Unassembled WGS sequence"/>
</dbReference>
<sequence length="256" mass="28590">MTRIRFSLDPLDEVVPWGGERRRLHWFGLTQGRYCLDVGDVTLLVYAPRDADPDPTRAWADYYVVRLWEDLLEVLPSALDPVPPDLAPFFAGGAEGWFGAHDPDVFDDPAVAAAADAHADRALDTGYLRFGPALRWWRTVEPEDTMHLAWRPTPDPDGEIVFAATVSGTRSVPTAEFVEAITDFDRRLAAAMRDRIEQVAAVGTAPDVDLDLPALRREHEQRRTWLSRATSRRERTDWAAVRAGVATLTTSTPGRS</sequence>
<dbReference type="EMBL" id="JBIAMX010000006">
    <property type="protein sequence ID" value="MFF0543734.1"/>
    <property type="molecule type" value="Genomic_DNA"/>
</dbReference>